<protein>
    <recommendedName>
        <fullName evidence="3">N-acetyltransferase domain-containing protein</fullName>
    </recommendedName>
</protein>
<dbReference type="CDD" id="cd04301">
    <property type="entry name" value="NAT_SF"/>
    <property type="match status" value="1"/>
</dbReference>
<dbReference type="Proteomes" id="UP001501676">
    <property type="component" value="Unassembled WGS sequence"/>
</dbReference>
<keyword evidence="5" id="KW-1185">Reference proteome</keyword>
<accession>A0ABP6TC98</accession>
<keyword evidence="1" id="KW-0808">Transferase</keyword>
<evidence type="ECO:0000259" key="3">
    <source>
        <dbReference type="PROSITE" id="PS51186"/>
    </source>
</evidence>
<evidence type="ECO:0000313" key="4">
    <source>
        <dbReference type="EMBL" id="GAA3399151.1"/>
    </source>
</evidence>
<evidence type="ECO:0000256" key="1">
    <source>
        <dbReference type="ARBA" id="ARBA00022679"/>
    </source>
</evidence>
<feature type="domain" description="N-acetyltransferase" evidence="3">
    <location>
        <begin position="1"/>
        <end position="153"/>
    </location>
</feature>
<gene>
    <name evidence="4" type="ORF">GCM10020369_84260</name>
</gene>
<dbReference type="PROSITE" id="PS51186">
    <property type="entry name" value="GNAT"/>
    <property type="match status" value="1"/>
</dbReference>
<name>A0ABP6TC98_9ACTN</name>
<evidence type="ECO:0000256" key="2">
    <source>
        <dbReference type="ARBA" id="ARBA00023315"/>
    </source>
</evidence>
<keyword evidence="2" id="KW-0012">Acyltransferase</keyword>
<dbReference type="PANTHER" id="PTHR43877">
    <property type="entry name" value="AMINOALKYLPHOSPHONATE N-ACETYLTRANSFERASE-RELATED-RELATED"/>
    <property type="match status" value="1"/>
</dbReference>
<dbReference type="RefSeq" id="WP_345733977.1">
    <property type="nucleotide sequence ID" value="NZ_BAAAYN010000117.1"/>
</dbReference>
<dbReference type="EMBL" id="BAAAYN010000117">
    <property type="protein sequence ID" value="GAA3399151.1"/>
    <property type="molecule type" value="Genomic_DNA"/>
</dbReference>
<proteinExistence type="predicted"/>
<comment type="caution">
    <text evidence="4">The sequence shown here is derived from an EMBL/GenBank/DDBJ whole genome shotgun (WGS) entry which is preliminary data.</text>
</comment>
<dbReference type="InterPro" id="IPR016181">
    <property type="entry name" value="Acyl_CoA_acyltransferase"/>
</dbReference>
<sequence length="153" mass="17081">MNVRTATVDDLPRVLNLVTQMFRDLGTPVASAEWQHAARHRLEAADAIATVVATDDRNEPIAVAVGIIDERIPSPRRPDGRIGYVEWLATDPHYRRRGAARLVMTALLDWFDEQGVATVDVHASPYAHPLYQALGFRPPAATPLRRIKPDDDR</sequence>
<evidence type="ECO:0000313" key="5">
    <source>
        <dbReference type="Proteomes" id="UP001501676"/>
    </source>
</evidence>
<dbReference type="Gene3D" id="3.40.630.30">
    <property type="match status" value="1"/>
</dbReference>
<organism evidence="4 5">
    <name type="scientific">Cryptosporangium minutisporangium</name>
    <dbReference type="NCBI Taxonomy" id="113569"/>
    <lineage>
        <taxon>Bacteria</taxon>
        <taxon>Bacillati</taxon>
        <taxon>Actinomycetota</taxon>
        <taxon>Actinomycetes</taxon>
        <taxon>Cryptosporangiales</taxon>
        <taxon>Cryptosporangiaceae</taxon>
        <taxon>Cryptosporangium</taxon>
    </lineage>
</organism>
<dbReference type="SUPFAM" id="SSF55729">
    <property type="entry name" value="Acyl-CoA N-acyltransferases (Nat)"/>
    <property type="match status" value="1"/>
</dbReference>
<reference evidence="5" key="1">
    <citation type="journal article" date="2019" name="Int. J. Syst. Evol. Microbiol.">
        <title>The Global Catalogue of Microorganisms (GCM) 10K type strain sequencing project: providing services to taxonomists for standard genome sequencing and annotation.</title>
        <authorList>
            <consortium name="The Broad Institute Genomics Platform"/>
            <consortium name="The Broad Institute Genome Sequencing Center for Infectious Disease"/>
            <person name="Wu L."/>
            <person name="Ma J."/>
        </authorList>
    </citation>
    <scope>NUCLEOTIDE SEQUENCE [LARGE SCALE GENOMIC DNA]</scope>
    <source>
        <strain evidence="5">JCM 9458</strain>
    </source>
</reference>
<dbReference type="Pfam" id="PF00583">
    <property type="entry name" value="Acetyltransf_1"/>
    <property type="match status" value="1"/>
</dbReference>
<dbReference type="InterPro" id="IPR000182">
    <property type="entry name" value="GNAT_dom"/>
</dbReference>
<dbReference type="PANTHER" id="PTHR43877:SF2">
    <property type="entry name" value="AMINOALKYLPHOSPHONATE N-ACETYLTRANSFERASE-RELATED"/>
    <property type="match status" value="1"/>
</dbReference>
<dbReference type="InterPro" id="IPR050832">
    <property type="entry name" value="Bact_Acetyltransf"/>
</dbReference>